<evidence type="ECO:0000313" key="3">
    <source>
        <dbReference type="Proteomes" id="UP001160148"/>
    </source>
</evidence>
<accession>A0AAV0WIG0</accession>
<keyword evidence="3" id="KW-1185">Reference proteome</keyword>
<evidence type="ECO:0000313" key="2">
    <source>
        <dbReference type="EMBL" id="CAI6370369.1"/>
    </source>
</evidence>
<sequence>MVMDDTMSEHMRRYYTLRQRIITRDNHFFVNNKGQRVVKLYDDVNRIYGSQLSAGVFKSKLSACVFRRMIETKSRGHRPEVGKAVAACLQHGESTALKFYRLPDASEAIRRQDRINMVDKTAAFEQEVMANFDEIFGNELYVNMTESLIQEKLQGSDEITSNSGAEITASFVKTLKTRYDILVEEWRIDILYELAIQEYDHTNISKHAIIQISKDNRIHYFIHGDKDRIVKAVINRVNKR</sequence>
<comment type="caution">
    <text evidence="1">The sequence shown here is derived from an EMBL/GenBank/DDBJ whole genome shotgun (WGS) entry which is preliminary data.</text>
</comment>
<proteinExistence type="predicted"/>
<name>A0AAV0WIG0_9HEMI</name>
<protein>
    <submittedName>
        <fullName evidence="1">Uncharacterized protein</fullName>
    </submittedName>
</protein>
<gene>
    <name evidence="1" type="ORF">MEUPH1_LOCUS11434</name>
    <name evidence="2" type="ORF">MEUPH1_LOCUS24496</name>
</gene>
<evidence type="ECO:0000313" key="1">
    <source>
        <dbReference type="EMBL" id="CAI6355600.1"/>
    </source>
</evidence>
<reference evidence="1 3" key="1">
    <citation type="submission" date="2023-01" db="EMBL/GenBank/DDBJ databases">
        <authorList>
            <person name="Whitehead M."/>
        </authorList>
    </citation>
    <scope>NUCLEOTIDE SEQUENCE [LARGE SCALE GENOMIC DNA]</scope>
</reference>
<dbReference type="EMBL" id="CARXXK010000002">
    <property type="protein sequence ID" value="CAI6355600.1"/>
    <property type="molecule type" value="Genomic_DNA"/>
</dbReference>
<dbReference type="Proteomes" id="UP001160148">
    <property type="component" value="Unassembled WGS sequence"/>
</dbReference>
<dbReference type="EMBL" id="CARXXK010000339">
    <property type="protein sequence ID" value="CAI6370369.1"/>
    <property type="molecule type" value="Genomic_DNA"/>
</dbReference>
<dbReference type="AlphaFoldDB" id="A0AAV0WIG0"/>
<organism evidence="1 3">
    <name type="scientific">Macrosiphum euphorbiae</name>
    <name type="common">potato aphid</name>
    <dbReference type="NCBI Taxonomy" id="13131"/>
    <lineage>
        <taxon>Eukaryota</taxon>
        <taxon>Metazoa</taxon>
        <taxon>Ecdysozoa</taxon>
        <taxon>Arthropoda</taxon>
        <taxon>Hexapoda</taxon>
        <taxon>Insecta</taxon>
        <taxon>Pterygota</taxon>
        <taxon>Neoptera</taxon>
        <taxon>Paraneoptera</taxon>
        <taxon>Hemiptera</taxon>
        <taxon>Sternorrhyncha</taxon>
        <taxon>Aphidomorpha</taxon>
        <taxon>Aphidoidea</taxon>
        <taxon>Aphididae</taxon>
        <taxon>Macrosiphini</taxon>
        <taxon>Macrosiphum</taxon>
    </lineage>
</organism>